<dbReference type="InterPro" id="IPR036188">
    <property type="entry name" value="FAD/NAD-bd_sf"/>
</dbReference>
<dbReference type="GO" id="GO:0046592">
    <property type="term" value="F:polyamine oxidase activity"/>
    <property type="evidence" value="ECO:0007669"/>
    <property type="project" value="TreeGrafter"/>
</dbReference>
<comment type="similarity">
    <text evidence="3">Belongs to the flavin monoamine oxidase family.</text>
</comment>
<keyword evidence="5" id="KW-0285">Flavoprotein</keyword>
<protein>
    <submittedName>
        <fullName evidence="10">Polyamine oxidase 5</fullName>
    </submittedName>
</protein>
<keyword evidence="6" id="KW-0274">FAD</keyword>
<dbReference type="Pfam" id="PF01593">
    <property type="entry name" value="Amino_oxidase"/>
    <property type="match status" value="1"/>
</dbReference>
<evidence type="ECO:0000256" key="6">
    <source>
        <dbReference type="ARBA" id="ARBA00022827"/>
    </source>
</evidence>
<evidence type="ECO:0000259" key="9">
    <source>
        <dbReference type="Pfam" id="PF01593"/>
    </source>
</evidence>
<evidence type="ECO:0000256" key="8">
    <source>
        <dbReference type="SAM" id="MobiDB-lite"/>
    </source>
</evidence>
<dbReference type="InterPro" id="IPR050281">
    <property type="entry name" value="Flavin_monoamine_oxidase"/>
</dbReference>
<feature type="compositionally biased region" description="Polar residues" evidence="8">
    <location>
        <begin position="431"/>
        <end position="442"/>
    </location>
</feature>
<dbReference type="AlphaFoldDB" id="A0AAW2L9J8"/>
<dbReference type="SUPFAM" id="SSF54373">
    <property type="entry name" value="FAD-linked reductases, C-terminal domain"/>
    <property type="match status" value="1"/>
</dbReference>
<evidence type="ECO:0000256" key="3">
    <source>
        <dbReference type="ARBA" id="ARBA00005995"/>
    </source>
</evidence>
<comment type="caution">
    <text evidence="10">The sequence shown here is derived from an EMBL/GenBank/DDBJ whole genome shotgun (WGS) entry which is preliminary data.</text>
</comment>
<reference evidence="10" key="2">
    <citation type="journal article" date="2024" name="Plant">
        <title>Genomic evolution and insights into agronomic trait innovations of Sesamum species.</title>
        <authorList>
            <person name="Miao H."/>
            <person name="Wang L."/>
            <person name="Qu L."/>
            <person name="Liu H."/>
            <person name="Sun Y."/>
            <person name="Le M."/>
            <person name="Wang Q."/>
            <person name="Wei S."/>
            <person name="Zheng Y."/>
            <person name="Lin W."/>
            <person name="Duan Y."/>
            <person name="Cao H."/>
            <person name="Xiong S."/>
            <person name="Wang X."/>
            <person name="Wei L."/>
            <person name="Li C."/>
            <person name="Ma Q."/>
            <person name="Ju M."/>
            <person name="Zhao R."/>
            <person name="Li G."/>
            <person name="Mu C."/>
            <person name="Tian Q."/>
            <person name="Mei H."/>
            <person name="Zhang T."/>
            <person name="Gao T."/>
            <person name="Zhang H."/>
        </authorList>
    </citation>
    <scope>NUCLEOTIDE SEQUENCE</scope>
    <source>
        <strain evidence="10">G02</strain>
    </source>
</reference>
<dbReference type="InterPro" id="IPR002937">
    <property type="entry name" value="Amino_oxidase"/>
</dbReference>
<dbReference type="PANTHER" id="PTHR10742:SF405">
    <property type="entry name" value="PEROXISOMAL N(1)-ACETYL-SPERMINE_SPERMIDINE OXIDASE"/>
    <property type="match status" value="1"/>
</dbReference>
<sequence>MVSKKPRIVIIGAGMAGLTAANKLYTSANSKQAFELSVVEGGSRIGGRISSSEFCGDRIETGATWIHGIEGSPVYKIAQETNSLHSDQPWECMDGIPGHPVTVAEGGHELNPSFVEPISKLFKNLMDFIQGNAIDSDGFATEILKHCARSCGPGNLSVGSFLRKGLEAYWGVVDDQKGFKGWGNWSRKSLQEAVFAMHESTQRTFTSADDLCTLDYNAEREYIMFPGEEITIARGYSSVIESLASVLPVGMIQLGRRVEKIEWQADGLDGIHMENGYCNNSRPVKLHFCDGSTMSADHVIVTVSLGVLKRGTSQDSGMFNPPLPSFKTGAISRLGYGVVNKVFLQLSQETTDFPFLQMVFHPQDSELRHPKIPHWIRRTSFLCPIYSNSRIVLSWFTGQEALELESLTEEEIVSGFSATVSNLLPSKPTHKSCNGTTDNPGTTIPEGKQVKFEKALRTQWGTNPLFLGSYSYIAVGSSIDDMDTLAEPLPQNTHLPAHKLHHHCKFYLQEKQHTEHTIQPPMEHTLVGSEKPTGFSNTTIILVTVAGQDPQNPAISCHHLSSTFS</sequence>
<evidence type="ECO:0000313" key="10">
    <source>
        <dbReference type="EMBL" id="KAL0315764.1"/>
    </source>
</evidence>
<dbReference type="PANTHER" id="PTHR10742">
    <property type="entry name" value="FLAVIN MONOAMINE OXIDASE"/>
    <property type="match status" value="1"/>
</dbReference>
<evidence type="ECO:0000256" key="2">
    <source>
        <dbReference type="ARBA" id="ARBA00004496"/>
    </source>
</evidence>
<organism evidence="10">
    <name type="scientific">Sesamum radiatum</name>
    <name type="common">Black benniseed</name>
    <dbReference type="NCBI Taxonomy" id="300843"/>
    <lineage>
        <taxon>Eukaryota</taxon>
        <taxon>Viridiplantae</taxon>
        <taxon>Streptophyta</taxon>
        <taxon>Embryophyta</taxon>
        <taxon>Tracheophyta</taxon>
        <taxon>Spermatophyta</taxon>
        <taxon>Magnoliopsida</taxon>
        <taxon>eudicotyledons</taxon>
        <taxon>Gunneridae</taxon>
        <taxon>Pentapetalae</taxon>
        <taxon>asterids</taxon>
        <taxon>lamiids</taxon>
        <taxon>Lamiales</taxon>
        <taxon>Pedaliaceae</taxon>
        <taxon>Sesamum</taxon>
    </lineage>
</organism>
<keyword evidence="4" id="KW-0963">Cytoplasm</keyword>
<evidence type="ECO:0000256" key="7">
    <source>
        <dbReference type="ARBA" id="ARBA00023002"/>
    </source>
</evidence>
<reference evidence="10" key="1">
    <citation type="submission" date="2020-06" db="EMBL/GenBank/DDBJ databases">
        <authorList>
            <person name="Li T."/>
            <person name="Hu X."/>
            <person name="Zhang T."/>
            <person name="Song X."/>
            <person name="Zhang H."/>
            <person name="Dai N."/>
            <person name="Sheng W."/>
            <person name="Hou X."/>
            <person name="Wei L."/>
        </authorList>
    </citation>
    <scope>NUCLEOTIDE SEQUENCE</scope>
    <source>
        <strain evidence="10">G02</strain>
        <tissue evidence="10">Leaf</tissue>
    </source>
</reference>
<evidence type="ECO:0000256" key="5">
    <source>
        <dbReference type="ARBA" id="ARBA00022630"/>
    </source>
</evidence>
<name>A0AAW2L9J8_SESRA</name>
<evidence type="ECO:0000256" key="4">
    <source>
        <dbReference type="ARBA" id="ARBA00022490"/>
    </source>
</evidence>
<keyword evidence="7" id="KW-0560">Oxidoreductase</keyword>
<feature type="domain" description="Amine oxidase" evidence="9">
    <location>
        <begin position="15"/>
        <end position="490"/>
    </location>
</feature>
<dbReference type="Gene3D" id="3.50.50.60">
    <property type="entry name" value="FAD/NAD(P)-binding domain"/>
    <property type="match status" value="1"/>
</dbReference>
<evidence type="ECO:0000256" key="1">
    <source>
        <dbReference type="ARBA" id="ARBA00001974"/>
    </source>
</evidence>
<comment type="subcellular location">
    <subcellularLocation>
        <location evidence="2">Cytoplasm</location>
    </subcellularLocation>
</comment>
<dbReference type="Gene3D" id="3.90.660.10">
    <property type="match status" value="1"/>
</dbReference>
<proteinExistence type="inferred from homology"/>
<dbReference type="EMBL" id="JACGWJ010000025">
    <property type="protein sequence ID" value="KAL0315764.1"/>
    <property type="molecule type" value="Genomic_DNA"/>
</dbReference>
<dbReference type="GO" id="GO:0005737">
    <property type="term" value="C:cytoplasm"/>
    <property type="evidence" value="ECO:0007669"/>
    <property type="project" value="UniProtKB-SubCell"/>
</dbReference>
<gene>
    <name evidence="10" type="ORF">Sradi_5454600</name>
</gene>
<feature type="region of interest" description="Disordered" evidence="8">
    <location>
        <begin position="427"/>
        <end position="446"/>
    </location>
</feature>
<comment type="cofactor">
    <cofactor evidence="1">
        <name>FAD</name>
        <dbReference type="ChEBI" id="CHEBI:57692"/>
    </cofactor>
</comment>
<dbReference type="SUPFAM" id="SSF51905">
    <property type="entry name" value="FAD/NAD(P)-binding domain"/>
    <property type="match status" value="1"/>
</dbReference>
<accession>A0AAW2L9J8</accession>